<dbReference type="InterPro" id="IPR036291">
    <property type="entry name" value="NAD(P)-bd_dom_sf"/>
</dbReference>
<accession>A0A5C3Q3D5</accession>
<dbReference type="GO" id="GO:0016491">
    <property type="term" value="F:oxidoreductase activity"/>
    <property type="evidence" value="ECO:0007669"/>
    <property type="project" value="UniProtKB-KW"/>
</dbReference>
<dbReference type="AlphaFoldDB" id="A0A5C3Q3D5"/>
<dbReference type="Pfam" id="PF00106">
    <property type="entry name" value="adh_short"/>
    <property type="match status" value="1"/>
</dbReference>
<dbReference type="PRINTS" id="PR00081">
    <property type="entry name" value="GDHRDH"/>
</dbReference>
<protein>
    <submittedName>
        <fullName evidence="2">Short-chain dehydrogenase</fullName>
    </submittedName>
</protein>
<dbReference type="PANTHER" id="PTHR43157">
    <property type="entry name" value="PHOSPHATIDYLINOSITOL-GLYCAN BIOSYNTHESIS CLASS F PROTEIN-RELATED"/>
    <property type="match status" value="1"/>
</dbReference>
<dbReference type="Gene3D" id="3.40.50.720">
    <property type="entry name" value="NAD(P)-binding Rossmann-like Domain"/>
    <property type="match status" value="1"/>
</dbReference>
<dbReference type="InterPro" id="IPR002347">
    <property type="entry name" value="SDR_fam"/>
</dbReference>
<reference evidence="2 3" key="1">
    <citation type="journal article" date="2019" name="Nat. Ecol. Evol.">
        <title>Megaphylogeny resolves global patterns of mushroom evolution.</title>
        <authorList>
            <person name="Varga T."/>
            <person name="Krizsan K."/>
            <person name="Foldi C."/>
            <person name="Dima B."/>
            <person name="Sanchez-Garcia M."/>
            <person name="Sanchez-Ramirez S."/>
            <person name="Szollosi G.J."/>
            <person name="Szarkandi J.G."/>
            <person name="Papp V."/>
            <person name="Albert L."/>
            <person name="Andreopoulos W."/>
            <person name="Angelini C."/>
            <person name="Antonin V."/>
            <person name="Barry K.W."/>
            <person name="Bougher N.L."/>
            <person name="Buchanan P."/>
            <person name="Buyck B."/>
            <person name="Bense V."/>
            <person name="Catcheside P."/>
            <person name="Chovatia M."/>
            <person name="Cooper J."/>
            <person name="Damon W."/>
            <person name="Desjardin D."/>
            <person name="Finy P."/>
            <person name="Geml J."/>
            <person name="Haridas S."/>
            <person name="Hughes K."/>
            <person name="Justo A."/>
            <person name="Karasinski D."/>
            <person name="Kautmanova I."/>
            <person name="Kiss B."/>
            <person name="Kocsube S."/>
            <person name="Kotiranta H."/>
            <person name="LaButti K.M."/>
            <person name="Lechner B.E."/>
            <person name="Liimatainen K."/>
            <person name="Lipzen A."/>
            <person name="Lukacs Z."/>
            <person name="Mihaltcheva S."/>
            <person name="Morgado L.N."/>
            <person name="Niskanen T."/>
            <person name="Noordeloos M.E."/>
            <person name="Ohm R.A."/>
            <person name="Ortiz-Santana B."/>
            <person name="Ovrebo C."/>
            <person name="Racz N."/>
            <person name="Riley R."/>
            <person name="Savchenko A."/>
            <person name="Shiryaev A."/>
            <person name="Soop K."/>
            <person name="Spirin V."/>
            <person name="Szebenyi C."/>
            <person name="Tomsovsky M."/>
            <person name="Tulloss R.E."/>
            <person name="Uehling J."/>
            <person name="Grigoriev I.V."/>
            <person name="Vagvolgyi C."/>
            <person name="Papp T."/>
            <person name="Martin F.M."/>
            <person name="Miettinen O."/>
            <person name="Hibbett D.S."/>
            <person name="Nagy L.G."/>
        </authorList>
    </citation>
    <scope>NUCLEOTIDE SEQUENCE [LARGE SCALE GENOMIC DNA]</scope>
    <source>
        <strain evidence="2 3">CBS 309.79</strain>
    </source>
</reference>
<sequence>MGKLSPIQFIKNQRKTPLPVNERDLSGQVVIVTGSNTGLGFEAAKHFARMKPEKLILACRNQKKAEVALKELREETGYAGGDVWMLDQGDLSSVVSFAEKFNKDVSRLDVLVANAGISTSKYEATKDGYESTVQVNHLATALLSLLLLPKMAATKALPGANTPRLTIVSSETHFWSSFDEDLMKSDNFLETLASKDYSNDARMGGRYMQSKLLNVFFTRSLASHLPLTSSAPVIINTVNPGLCNSSLMSSPDTPWYVVAATSAMTYLIARTTEVGSRQLVWAALEGTGEEVHGAYCSDFGVEEPADLVLSNEGLEKRIWDETISLLEKVEPKVGDVVRQLKGGQLGRV</sequence>
<gene>
    <name evidence="2" type="ORF">BDV98DRAFT_597496</name>
</gene>
<dbReference type="EMBL" id="ML178858">
    <property type="protein sequence ID" value="TFK96594.1"/>
    <property type="molecule type" value="Genomic_DNA"/>
</dbReference>
<evidence type="ECO:0000313" key="3">
    <source>
        <dbReference type="Proteomes" id="UP000305067"/>
    </source>
</evidence>
<name>A0A5C3Q3D5_9AGAR</name>
<dbReference type="OrthoDB" id="542013at2759"/>
<organism evidence="2 3">
    <name type="scientific">Pterulicium gracile</name>
    <dbReference type="NCBI Taxonomy" id="1884261"/>
    <lineage>
        <taxon>Eukaryota</taxon>
        <taxon>Fungi</taxon>
        <taxon>Dikarya</taxon>
        <taxon>Basidiomycota</taxon>
        <taxon>Agaricomycotina</taxon>
        <taxon>Agaricomycetes</taxon>
        <taxon>Agaricomycetidae</taxon>
        <taxon>Agaricales</taxon>
        <taxon>Pleurotineae</taxon>
        <taxon>Pterulaceae</taxon>
        <taxon>Pterulicium</taxon>
    </lineage>
</organism>
<keyword evidence="1" id="KW-0560">Oxidoreductase</keyword>
<evidence type="ECO:0000313" key="2">
    <source>
        <dbReference type="EMBL" id="TFK96594.1"/>
    </source>
</evidence>
<dbReference type="SUPFAM" id="SSF51735">
    <property type="entry name" value="NAD(P)-binding Rossmann-fold domains"/>
    <property type="match status" value="1"/>
</dbReference>
<dbReference type="PANTHER" id="PTHR43157:SF31">
    <property type="entry name" value="PHOSPHATIDYLINOSITOL-GLYCAN BIOSYNTHESIS CLASS F PROTEIN"/>
    <property type="match status" value="1"/>
</dbReference>
<evidence type="ECO:0000256" key="1">
    <source>
        <dbReference type="ARBA" id="ARBA00023002"/>
    </source>
</evidence>
<proteinExistence type="predicted"/>
<dbReference type="Proteomes" id="UP000305067">
    <property type="component" value="Unassembled WGS sequence"/>
</dbReference>
<keyword evidence="3" id="KW-1185">Reference proteome</keyword>
<dbReference type="STRING" id="1884261.A0A5C3Q3D5"/>